<feature type="non-terminal residue" evidence="1">
    <location>
        <position position="1"/>
    </location>
</feature>
<protein>
    <recommendedName>
        <fullName evidence="2">BPP domain-containing protein</fullName>
    </recommendedName>
</protein>
<reference evidence="1" key="1">
    <citation type="submission" date="2018-05" db="EMBL/GenBank/DDBJ databases">
        <authorList>
            <person name="Lanie J.A."/>
            <person name="Ng W.-L."/>
            <person name="Kazmierczak K.M."/>
            <person name="Andrzejewski T.M."/>
            <person name="Davidsen T.M."/>
            <person name="Wayne K.J."/>
            <person name="Tettelin H."/>
            <person name="Glass J.I."/>
            <person name="Rusch D."/>
            <person name="Podicherti R."/>
            <person name="Tsui H.-C.T."/>
            <person name="Winkler M.E."/>
        </authorList>
    </citation>
    <scope>NUCLEOTIDE SEQUENCE</scope>
</reference>
<feature type="non-terminal residue" evidence="1">
    <location>
        <position position="244"/>
    </location>
</feature>
<organism evidence="1">
    <name type="scientific">marine metagenome</name>
    <dbReference type="NCBI Taxonomy" id="408172"/>
    <lineage>
        <taxon>unclassified sequences</taxon>
        <taxon>metagenomes</taxon>
        <taxon>ecological metagenomes</taxon>
    </lineage>
</organism>
<evidence type="ECO:0008006" key="2">
    <source>
        <dbReference type="Google" id="ProtNLM"/>
    </source>
</evidence>
<name>A0A383BRV6_9ZZZZ</name>
<sequence>IDGFARDVAIENNTAYIASGQAGIQVWDLVSLSQSGDFTGYFEIESFLEFEDLSIIGRDSINNLVFASESNEDVKIFHYTTGDADLTYMNTIMSAKTKDFISFSSEVGKFVMFSADNDDGLKWSIYEPYEFWGNTVWNPVYPEGGDGELYTPGKPQGIDSDGESFIALAVDQLGVELYSIDSIGADPEFVGRVDTEGNAEKLVLSQLGVYVACDDAGAYFIPTGKFSGAGASTRFAEDLTVDHI</sequence>
<gene>
    <name evidence="1" type="ORF">METZ01_LOCUS475496</name>
</gene>
<dbReference type="EMBL" id="UINC01202705">
    <property type="protein sequence ID" value="SVE22642.1"/>
    <property type="molecule type" value="Genomic_DNA"/>
</dbReference>
<evidence type="ECO:0000313" key="1">
    <source>
        <dbReference type="EMBL" id="SVE22642.1"/>
    </source>
</evidence>
<dbReference type="AlphaFoldDB" id="A0A383BRV6"/>
<accession>A0A383BRV6</accession>
<proteinExistence type="predicted"/>